<accession>A0A4Q1BGI7</accession>
<feature type="region of interest" description="Disordered" evidence="1">
    <location>
        <begin position="27"/>
        <end position="56"/>
    </location>
</feature>
<proteinExistence type="predicted"/>
<dbReference type="EMBL" id="SDIL01000090">
    <property type="protein sequence ID" value="RXK36676.1"/>
    <property type="molecule type" value="Genomic_DNA"/>
</dbReference>
<gene>
    <name evidence="2" type="ORF">M231_06063</name>
</gene>
<evidence type="ECO:0000313" key="2">
    <source>
        <dbReference type="EMBL" id="RXK36676.1"/>
    </source>
</evidence>
<comment type="caution">
    <text evidence="2">The sequence shown here is derived from an EMBL/GenBank/DDBJ whole genome shotgun (WGS) entry which is preliminary data.</text>
</comment>
<evidence type="ECO:0000256" key="1">
    <source>
        <dbReference type="SAM" id="MobiDB-lite"/>
    </source>
</evidence>
<reference evidence="2 3" key="1">
    <citation type="submission" date="2016-06" db="EMBL/GenBank/DDBJ databases">
        <title>Evolution of pathogenesis and genome organization in the Tremellales.</title>
        <authorList>
            <person name="Cuomo C."/>
            <person name="Litvintseva A."/>
            <person name="Heitman J."/>
            <person name="Chen Y."/>
            <person name="Sun S."/>
            <person name="Springer D."/>
            <person name="Dromer F."/>
            <person name="Young S."/>
            <person name="Zeng Q."/>
            <person name="Chapman S."/>
            <person name="Gujja S."/>
            <person name="Saif S."/>
            <person name="Birren B."/>
        </authorList>
    </citation>
    <scope>NUCLEOTIDE SEQUENCE [LARGE SCALE GENOMIC DNA]</scope>
    <source>
        <strain evidence="2 3">ATCC 28783</strain>
    </source>
</reference>
<evidence type="ECO:0000313" key="3">
    <source>
        <dbReference type="Proteomes" id="UP000289152"/>
    </source>
</evidence>
<keyword evidence="3" id="KW-1185">Reference proteome</keyword>
<dbReference type="InParanoid" id="A0A4Q1BGI7"/>
<protein>
    <submittedName>
        <fullName evidence="2">Uncharacterized protein</fullName>
    </submittedName>
</protein>
<organism evidence="2 3">
    <name type="scientific">Tremella mesenterica</name>
    <name type="common">Jelly fungus</name>
    <dbReference type="NCBI Taxonomy" id="5217"/>
    <lineage>
        <taxon>Eukaryota</taxon>
        <taxon>Fungi</taxon>
        <taxon>Dikarya</taxon>
        <taxon>Basidiomycota</taxon>
        <taxon>Agaricomycotina</taxon>
        <taxon>Tremellomycetes</taxon>
        <taxon>Tremellales</taxon>
        <taxon>Tremellaceae</taxon>
        <taxon>Tremella</taxon>
    </lineage>
</organism>
<feature type="compositionally biased region" description="Low complexity" evidence="1">
    <location>
        <begin position="115"/>
        <end position="128"/>
    </location>
</feature>
<name>A0A4Q1BGI7_TREME</name>
<dbReference type="AlphaFoldDB" id="A0A4Q1BGI7"/>
<dbReference type="VEuPathDB" id="FungiDB:TREMEDRAFT_59314"/>
<sequence length="247" mass="28225">MSTFTSNQTLPFDSCIHTWDANEMMVDDHTGYSSDENLEQPDEPSFPFVDPTDDDESQYVFNTQSQQSQWFQPPSTFPQSGGFNDQVDIDKLTNRITELEVDPRKKTKRGQSGKGALTTNTTLANRTNTGRHGRKNSKRFEPTSPTSSTAIVHHRKKRQDSGSYSKNIDKAFEALTDVIMTDYPTDQSNTVVGENSQVLVRYSRKQATKTPEEYQTYNEMVQYTHQRMDEQFDNGSNYITGRVEELD</sequence>
<dbReference type="Proteomes" id="UP000289152">
    <property type="component" value="Unassembled WGS sequence"/>
</dbReference>
<feature type="region of interest" description="Disordered" evidence="1">
    <location>
        <begin position="98"/>
        <end position="165"/>
    </location>
</feature>